<sequence length="263" mass="28694">MSTDMLMDTRLLVGRQMRHLKRGPERVVPVVITPLILVLLNGLLIGSAIVVPGNGNYKDFMMAGVFAQVAMLGMSNAQNGLKEDLRNGLVDRFQSLPIARSAAVLARSIAELLMMFVGWLVIAGVGLLIGWRMHEGLLRGMAGIGLMLLFGYMFIWLGILGTVSGRNPQSSGVGSMIVMPMLFLSPAFFPIDNLPGWLQTICEWNPFSSVVVACRELWGNPNPTVTGAFPVEHPMLVATLMPVVLLIVIMPLAVRRYHSVVGR</sequence>
<keyword evidence="4 6" id="KW-0472">Membrane</keyword>
<dbReference type="PANTHER" id="PTHR43229:SF2">
    <property type="entry name" value="NODULATION PROTEIN J"/>
    <property type="match status" value="1"/>
</dbReference>
<dbReference type="PROSITE" id="PS51012">
    <property type="entry name" value="ABC_TM2"/>
    <property type="match status" value="1"/>
</dbReference>
<dbReference type="PIRSF" id="PIRSF006648">
    <property type="entry name" value="DrrB"/>
    <property type="match status" value="1"/>
</dbReference>
<proteinExistence type="inferred from homology"/>
<dbReference type="PANTHER" id="PTHR43229">
    <property type="entry name" value="NODULATION PROTEIN J"/>
    <property type="match status" value="1"/>
</dbReference>
<evidence type="ECO:0000256" key="5">
    <source>
        <dbReference type="ARBA" id="ARBA00023251"/>
    </source>
</evidence>
<reference evidence="8" key="1">
    <citation type="submission" date="2024-07" db="EMBL/GenBank/DDBJ databases">
        <title>Complete genome sequences of cellulolytic bacteria, Kitasatospora sp. CMC57 and Streptomyces sp. CMC78, isolated from Japanese agricultural soil.</title>
        <authorList>
            <person name="Hashimoto T."/>
            <person name="Ito M."/>
            <person name="Iwamoto M."/>
            <person name="Fukahori D."/>
            <person name="Shoda T."/>
            <person name="Sakoda M."/>
            <person name="Morohoshi T."/>
            <person name="Mitsuboshi M."/>
            <person name="Nishizawa T."/>
        </authorList>
    </citation>
    <scope>NUCLEOTIDE SEQUENCE</scope>
    <source>
        <strain evidence="8">CMC78</strain>
    </source>
</reference>
<feature type="transmembrane region" description="Helical" evidence="6">
    <location>
        <begin position="60"/>
        <end position="77"/>
    </location>
</feature>
<feature type="transmembrane region" description="Helical" evidence="6">
    <location>
        <begin position="109"/>
        <end position="131"/>
    </location>
</feature>
<dbReference type="InterPro" id="IPR000412">
    <property type="entry name" value="ABC_2_transport"/>
</dbReference>
<dbReference type="InterPro" id="IPR047817">
    <property type="entry name" value="ABC2_TM_bact-type"/>
</dbReference>
<evidence type="ECO:0000256" key="2">
    <source>
        <dbReference type="ARBA" id="ARBA00022692"/>
    </source>
</evidence>
<evidence type="ECO:0000313" key="8">
    <source>
        <dbReference type="EMBL" id="BFP53440.1"/>
    </source>
</evidence>
<keyword evidence="6" id="KW-0813">Transport</keyword>
<feature type="domain" description="ABC transmembrane type-2" evidence="7">
    <location>
        <begin position="25"/>
        <end position="260"/>
    </location>
</feature>
<dbReference type="GO" id="GO:0043190">
    <property type="term" value="C:ATP-binding cassette (ABC) transporter complex"/>
    <property type="evidence" value="ECO:0007669"/>
    <property type="project" value="InterPro"/>
</dbReference>
<keyword evidence="6" id="KW-1003">Cell membrane</keyword>
<dbReference type="PRINTS" id="PR00164">
    <property type="entry name" value="ABC2TRNSPORT"/>
</dbReference>
<dbReference type="InterPro" id="IPR051784">
    <property type="entry name" value="Nod_factor_ABC_transporter"/>
</dbReference>
<evidence type="ECO:0000256" key="6">
    <source>
        <dbReference type="RuleBase" id="RU361157"/>
    </source>
</evidence>
<keyword evidence="5" id="KW-0046">Antibiotic resistance</keyword>
<comment type="subcellular location">
    <subcellularLocation>
        <location evidence="6">Cell membrane</location>
        <topology evidence="6">Multi-pass membrane protein</topology>
    </subcellularLocation>
    <subcellularLocation>
        <location evidence="1">Membrane</location>
        <topology evidence="1">Multi-pass membrane protein</topology>
    </subcellularLocation>
</comment>
<feature type="transmembrane region" description="Helical" evidence="6">
    <location>
        <begin position="137"/>
        <end position="160"/>
    </location>
</feature>
<dbReference type="EMBL" id="AP035884">
    <property type="protein sequence ID" value="BFP53440.1"/>
    <property type="molecule type" value="Genomic_DNA"/>
</dbReference>
<feature type="transmembrane region" description="Helical" evidence="6">
    <location>
        <begin position="27"/>
        <end position="48"/>
    </location>
</feature>
<dbReference type="GO" id="GO:0046677">
    <property type="term" value="P:response to antibiotic"/>
    <property type="evidence" value="ECO:0007669"/>
    <property type="project" value="UniProtKB-KW"/>
</dbReference>
<accession>A0AB33KP56</accession>
<keyword evidence="2 6" id="KW-0812">Transmembrane</keyword>
<dbReference type="InterPro" id="IPR013525">
    <property type="entry name" value="ABC2_TM"/>
</dbReference>
<feature type="transmembrane region" description="Helical" evidence="6">
    <location>
        <begin position="235"/>
        <end position="254"/>
    </location>
</feature>
<keyword evidence="3 6" id="KW-1133">Transmembrane helix</keyword>
<dbReference type="RefSeq" id="WP_030089191.1">
    <property type="nucleotide sequence ID" value="NZ_AP035884.1"/>
</dbReference>
<dbReference type="AlphaFoldDB" id="A0AB33KP56"/>
<feature type="transmembrane region" description="Helical" evidence="6">
    <location>
        <begin position="172"/>
        <end position="191"/>
    </location>
</feature>
<dbReference type="Pfam" id="PF01061">
    <property type="entry name" value="ABC2_membrane"/>
    <property type="match status" value="1"/>
</dbReference>
<evidence type="ECO:0000256" key="3">
    <source>
        <dbReference type="ARBA" id="ARBA00022989"/>
    </source>
</evidence>
<protein>
    <recommendedName>
        <fullName evidence="6">Transport permease protein</fullName>
    </recommendedName>
</protein>
<evidence type="ECO:0000256" key="1">
    <source>
        <dbReference type="ARBA" id="ARBA00004141"/>
    </source>
</evidence>
<name>A0AB33KP56_9ACTN</name>
<evidence type="ECO:0000256" key="4">
    <source>
        <dbReference type="ARBA" id="ARBA00023136"/>
    </source>
</evidence>
<organism evidence="8">
    <name type="scientific">Streptomyces sp. CMC78</name>
    <dbReference type="NCBI Taxonomy" id="3231512"/>
    <lineage>
        <taxon>Bacteria</taxon>
        <taxon>Bacillati</taxon>
        <taxon>Actinomycetota</taxon>
        <taxon>Actinomycetes</taxon>
        <taxon>Kitasatosporales</taxon>
        <taxon>Streptomycetaceae</taxon>
        <taxon>Streptomyces</taxon>
    </lineage>
</organism>
<evidence type="ECO:0000259" key="7">
    <source>
        <dbReference type="PROSITE" id="PS51012"/>
    </source>
</evidence>
<dbReference type="KEGG" id="stcm:SCMC78_32470"/>
<comment type="similarity">
    <text evidence="6">Belongs to the ABC-2 integral membrane protein family.</text>
</comment>
<gene>
    <name evidence="8" type="ORF">SCMC78_32470</name>
</gene>
<dbReference type="GO" id="GO:0140359">
    <property type="term" value="F:ABC-type transporter activity"/>
    <property type="evidence" value="ECO:0007669"/>
    <property type="project" value="InterPro"/>
</dbReference>